<dbReference type="EMBL" id="MU806289">
    <property type="protein sequence ID" value="KAJ3836848.1"/>
    <property type="molecule type" value="Genomic_DNA"/>
</dbReference>
<protein>
    <submittedName>
        <fullName evidence="1">Uncharacterized protein</fullName>
    </submittedName>
</protein>
<dbReference type="Proteomes" id="UP001163846">
    <property type="component" value="Unassembled WGS sequence"/>
</dbReference>
<evidence type="ECO:0000313" key="1">
    <source>
        <dbReference type="EMBL" id="KAJ3836848.1"/>
    </source>
</evidence>
<sequence length="352" mass="39616">MIRSQLPMPKYRSMPLTVKRAIILWITIFQFADALPTIRRQDLSSRSIASGEAVGVTYRPECTKAVLASIGWETKSSSESGKQWLTVYGGAEAYAKEWCKQIQQNWIDESYSCQGHGKPRQDPFLSDDLTPEIVDRKRLPISGQFKTGNTGDLGYFTLPGAQGPNHEYRILKLLDLGTTPGCEKCSLGAFRDSVQAGYASLNGHKVGVLIMKVQHEVATPLTQLAWWKGLQKVKAKALTLELLKEKVFEQVFEQSEKGDSLIGNFGPNDIVMDEDVRYIAFLNYSYPGILKLKFKPRKETLLLWFLERWYFLWKPVYRDAGVEIPSQASISDEAGKMLKRQSNIPVRGAGGK</sequence>
<reference evidence="1" key="1">
    <citation type="submission" date="2022-08" db="EMBL/GenBank/DDBJ databases">
        <authorList>
            <consortium name="DOE Joint Genome Institute"/>
            <person name="Min B."/>
            <person name="Riley R."/>
            <person name="Sierra-Patev S."/>
            <person name="Naranjo-Ortiz M."/>
            <person name="Looney B."/>
            <person name="Konkel Z."/>
            <person name="Slot J.C."/>
            <person name="Sakamoto Y."/>
            <person name="Steenwyk J.L."/>
            <person name="Rokas A."/>
            <person name="Carro J."/>
            <person name="Camarero S."/>
            <person name="Ferreira P."/>
            <person name="Molpeceres G."/>
            <person name="Ruiz-Duenas F.J."/>
            <person name="Serrano A."/>
            <person name="Henrissat B."/>
            <person name="Drula E."/>
            <person name="Hughes K.W."/>
            <person name="Mata J.L."/>
            <person name="Ishikawa N.K."/>
            <person name="Vargas-Isla R."/>
            <person name="Ushijima S."/>
            <person name="Smith C.A."/>
            <person name="Ahrendt S."/>
            <person name="Andreopoulos W."/>
            <person name="He G."/>
            <person name="Labutti K."/>
            <person name="Lipzen A."/>
            <person name="Ng V."/>
            <person name="Sandor L."/>
            <person name="Barry K."/>
            <person name="Martinez A.T."/>
            <person name="Xiao Y."/>
            <person name="Gibbons J.G."/>
            <person name="Terashima K."/>
            <person name="Hibbett D.S."/>
            <person name="Grigoriev I.V."/>
        </authorList>
    </citation>
    <scope>NUCLEOTIDE SEQUENCE</scope>
    <source>
        <strain evidence="1">TFB9207</strain>
    </source>
</reference>
<accession>A0AA38P693</accession>
<dbReference type="AlphaFoldDB" id="A0AA38P693"/>
<gene>
    <name evidence="1" type="ORF">F5878DRAFT_243489</name>
</gene>
<organism evidence="1 2">
    <name type="scientific">Lentinula raphanica</name>
    <dbReference type="NCBI Taxonomy" id="153919"/>
    <lineage>
        <taxon>Eukaryota</taxon>
        <taxon>Fungi</taxon>
        <taxon>Dikarya</taxon>
        <taxon>Basidiomycota</taxon>
        <taxon>Agaricomycotina</taxon>
        <taxon>Agaricomycetes</taxon>
        <taxon>Agaricomycetidae</taxon>
        <taxon>Agaricales</taxon>
        <taxon>Marasmiineae</taxon>
        <taxon>Omphalotaceae</taxon>
        <taxon>Lentinula</taxon>
    </lineage>
</organism>
<comment type="caution">
    <text evidence="1">The sequence shown here is derived from an EMBL/GenBank/DDBJ whole genome shotgun (WGS) entry which is preliminary data.</text>
</comment>
<proteinExistence type="predicted"/>
<name>A0AA38P693_9AGAR</name>
<evidence type="ECO:0000313" key="2">
    <source>
        <dbReference type="Proteomes" id="UP001163846"/>
    </source>
</evidence>
<keyword evidence="2" id="KW-1185">Reference proteome</keyword>